<dbReference type="STRING" id="1071380.I2H403"/>
<dbReference type="EMBL" id="HE806320">
    <property type="protein sequence ID" value="CCH61105.1"/>
    <property type="molecule type" value="Genomic_DNA"/>
</dbReference>
<dbReference type="AlphaFoldDB" id="I2H403"/>
<dbReference type="InParanoid" id="I2H403"/>
<dbReference type="GO" id="GO:0051082">
    <property type="term" value="F:unfolded protein binding"/>
    <property type="evidence" value="ECO:0007669"/>
    <property type="project" value="InterPro"/>
</dbReference>
<evidence type="ECO:0000313" key="4">
    <source>
        <dbReference type="EMBL" id="CCH61105.1"/>
    </source>
</evidence>
<dbReference type="KEGG" id="tbl:TBLA_0E00440"/>
<comment type="similarity">
    <text evidence="1">Belongs to the prefoldin subunit beta family.</text>
</comment>
<feature type="coiled-coil region" evidence="3">
    <location>
        <begin position="24"/>
        <end position="101"/>
    </location>
</feature>
<evidence type="ECO:0000256" key="2">
    <source>
        <dbReference type="ARBA" id="ARBA00023186"/>
    </source>
</evidence>
<evidence type="ECO:0000256" key="3">
    <source>
        <dbReference type="SAM" id="Coils"/>
    </source>
</evidence>
<dbReference type="GO" id="GO:0016272">
    <property type="term" value="C:prefoldin complex"/>
    <property type="evidence" value="ECO:0007669"/>
    <property type="project" value="EnsemblFungi"/>
</dbReference>
<dbReference type="SUPFAM" id="SSF46579">
    <property type="entry name" value="Prefoldin"/>
    <property type="match status" value="1"/>
</dbReference>
<accession>I2H403</accession>
<dbReference type="CDD" id="cd23161">
    <property type="entry name" value="Prefoldin_6"/>
    <property type="match status" value="1"/>
</dbReference>
<dbReference type="PANTHER" id="PTHR21431:SF0">
    <property type="entry name" value="PREFOLDIN SUBUNIT 6"/>
    <property type="match status" value="1"/>
</dbReference>
<dbReference type="OMA" id="VQTEFAQ"/>
<dbReference type="Pfam" id="PF01920">
    <property type="entry name" value="Prefoldin_2"/>
    <property type="match status" value="1"/>
</dbReference>
<dbReference type="GO" id="GO:0006457">
    <property type="term" value="P:protein folding"/>
    <property type="evidence" value="ECO:0007669"/>
    <property type="project" value="EnsemblFungi"/>
</dbReference>
<evidence type="ECO:0000256" key="1">
    <source>
        <dbReference type="ARBA" id="ARBA00008045"/>
    </source>
</evidence>
<dbReference type="HOGENOM" id="CLU_125172_1_1_1"/>
<dbReference type="GO" id="GO:0051131">
    <property type="term" value="P:chaperone-mediated protein complex assembly"/>
    <property type="evidence" value="ECO:0007669"/>
    <property type="project" value="TreeGrafter"/>
</dbReference>
<dbReference type="GO" id="GO:0007021">
    <property type="term" value="P:tubulin complex assembly"/>
    <property type="evidence" value="ECO:0007669"/>
    <property type="project" value="EnsemblFungi"/>
</dbReference>
<dbReference type="PANTHER" id="PTHR21431">
    <property type="entry name" value="PREFOLDIN SUBUNIT 6"/>
    <property type="match status" value="1"/>
</dbReference>
<sequence length="115" mass="13261">MSSNELATKYQTFQNELEGFIVTRQKLETQLQENKIVNDEFEKLKEETKVFKLTGNVLLPIEQDEARSNIDKRLEFIQTEIDRCEKNIKAKQAEMEKIRSELMATAPAPTPASAK</sequence>
<reference evidence="4 5" key="1">
    <citation type="journal article" date="2011" name="Proc. Natl. Acad. Sci. U.S.A.">
        <title>Evolutionary erosion of yeast sex chromosomes by mating-type switching accidents.</title>
        <authorList>
            <person name="Gordon J.L."/>
            <person name="Armisen D."/>
            <person name="Proux-Wera E."/>
            <person name="Oheigeartaigh S.S."/>
            <person name="Byrne K.P."/>
            <person name="Wolfe K.H."/>
        </authorList>
    </citation>
    <scope>NUCLEOTIDE SEQUENCE [LARGE SCALE GENOMIC DNA]</scope>
    <source>
        <strain evidence="5">ATCC 34711 / CBS 6284 / DSM 70876 / NBRC 10599 / NRRL Y-10934 / UCD 77-7</strain>
    </source>
</reference>
<evidence type="ECO:0008006" key="6">
    <source>
        <dbReference type="Google" id="ProtNLM"/>
    </source>
</evidence>
<dbReference type="InterPro" id="IPR009053">
    <property type="entry name" value="Prefoldin"/>
</dbReference>
<keyword evidence="5" id="KW-1185">Reference proteome</keyword>
<dbReference type="GO" id="GO:0015631">
    <property type="term" value="F:tubulin binding"/>
    <property type="evidence" value="ECO:0007669"/>
    <property type="project" value="EnsemblFungi"/>
</dbReference>
<dbReference type="OrthoDB" id="248120at2759"/>
<dbReference type="Proteomes" id="UP000002866">
    <property type="component" value="Chromosome 5"/>
</dbReference>
<name>I2H403_HENB6</name>
<dbReference type="GO" id="GO:0005737">
    <property type="term" value="C:cytoplasm"/>
    <property type="evidence" value="ECO:0007669"/>
    <property type="project" value="EnsemblFungi"/>
</dbReference>
<dbReference type="InterPro" id="IPR002777">
    <property type="entry name" value="PFD_beta-like"/>
</dbReference>
<keyword evidence="3" id="KW-0175">Coiled coil</keyword>
<dbReference type="GeneID" id="14496231"/>
<dbReference type="FunFam" id="1.10.287.370:FF:000003">
    <property type="entry name" value="Prefoldin subunit 6"/>
    <property type="match status" value="1"/>
</dbReference>
<evidence type="ECO:0000313" key="5">
    <source>
        <dbReference type="Proteomes" id="UP000002866"/>
    </source>
</evidence>
<protein>
    <recommendedName>
        <fullName evidence="6">Prefoldin subunit 6</fullName>
    </recommendedName>
</protein>
<dbReference type="GO" id="GO:0051087">
    <property type="term" value="F:protein-folding chaperone binding"/>
    <property type="evidence" value="ECO:0007669"/>
    <property type="project" value="TreeGrafter"/>
</dbReference>
<dbReference type="eggNOG" id="KOG3478">
    <property type="taxonomic scope" value="Eukaryota"/>
</dbReference>
<keyword evidence="2" id="KW-0143">Chaperone</keyword>
<dbReference type="RefSeq" id="XP_004180624.1">
    <property type="nucleotide sequence ID" value="XM_004180576.1"/>
</dbReference>
<proteinExistence type="inferred from homology"/>
<organism evidence="4 5">
    <name type="scientific">Henningerozyma blattae (strain ATCC 34711 / CBS 6284 / DSM 70876 / NBRC 10599 / NRRL Y-10934 / UCD 77-7)</name>
    <name type="common">Yeast</name>
    <name type="synonym">Tetrapisispora blattae</name>
    <dbReference type="NCBI Taxonomy" id="1071380"/>
    <lineage>
        <taxon>Eukaryota</taxon>
        <taxon>Fungi</taxon>
        <taxon>Dikarya</taxon>
        <taxon>Ascomycota</taxon>
        <taxon>Saccharomycotina</taxon>
        <taxon>Saccharomycetes</taxon>
        <taxon>Saccharomycetales</taxon>
        <taxon>Saccharomycetaceae</taxon>
        <taxon>Henningerozyma</taxon>
    </lineage>
</organism>
<dbReference type="Gene3D" id="1.10.287.370">
    <property type="match status" value="1"/>
</dbReference>
<dbReference type="FunCoup" id="I2H403">
    <property type="interactions" value="872"/>
</dbReference>
<dbReference type="GO" id="GO:0032968">
    <property type="term" value="P:positive regulation of transcription elongation by RNA polymerase II"/>
    <property type="evidence" value="ECO:0007669"/>
    <property type="project" value="EnsemblFungi"/>
</dbReference>
<gene>
    <name evidence="4" type="primary">TBLA0E00440</name>
    <name evidence="4" type="ORF">TBLA_0E00440</name>
</gene>